<evidence type="ECO:0000256" key="3">
    <source>
        <dbReference type="ARBA" id="ARBA00021797"/>
    </source>
</evidence>
<reference evidence="9 10" key="1">
    <citation type="submission" date="2018-10" db="EMBL/GenBank/DDBJ databases">
        <title>Complete genome sequence of Malassezia restricta CBS 7877.</title>
        <authorList>
            <person name="Morand S.C."/>
            <person name="Bertignac M."/>
            <person name="Iltis A."/>
            <person name="Kolder I."/>
            <person name="Pirovano W."/>
            <person name="Jourdain R."/>
            <person name="Clavaud C."/>
        </authorList>
    </citation>
    <scope>NUCLEOTIDE SEQUENCE [LARGE SCALE GENOMIC DNA]</scope>
    <source>
        <strain evidence="9 10">CBS 7877</strain>
    </source>
</reference>
<dbReference type="EMBL" id="CP033150">
    <property type="protein sequence ID" value="AYO42670.1"/>
    <property type="molecule type" value="Genomic_DNA"/>
</dbReference>
<dbReference type="AlphaFoldDB" id="A0A3G2S401"/>
<dbReference type="InterPro" id="IPR001623">
    <property type="entry name" value="DnaJ_domain"/>
</dbReference>
<dbReference type="VEuPathDB" id="FungiDB:DNF11_1720"/>
<keyword evidence="5" id="KW-0862">Zinc</keyword>
<keyword evidence="4" id="KW-0479">Metal-binding</keyword>
<dbReference type="PRINTS" id="PR00625">
    <property type="entry name" value="JDOMAIN"/>
</dbReference>
<dbReference type="PANTHER" id="PTHR45255:SF1">
    <property type="entry name" value="DNAJ HOMOLOG SUBFAMILY C MEMBER 24"/>
    <property type="match status" value="1"/>
</dbReference>
<evidence type="ECO:0000256" key="4">
    <source>
        <dbReference type="ARBA" id="ARBA00022723"/>
    </source>
</evidence>
<evidence type="ECO:0000313" key="10">
    <source>
        <dbReference type="Proteomes" id="UP000269793"/>
    </source>
</evidence>
<evidence type="ECO:0000259" key="7">
    <source>
        <dbReference type="PROSITE" id="PS50076"/>
    </source>
</evidence>
<dbReference type="InterPro" id="IPR007872">
    <property type="entry name" value="DPH_MB_dom"/>
</dbReference>
<accession>A0A3G2S401</accession>
<evidence type="ECO:0000259" key="8">
    <source>
        <dbReference type="PROSITE" id="PS51074"/>
    </source>
</evidence>
<feature type="domain" description="DPH-type MB" evidence="8">
    <location>
        <begin position="77"/>
        <end position="133"/>
    </location>
</feature>
<evidence type="ECO:0000256" key="2">
    <source>
        <dbReference type="ARBA" id="ARBA00006169"/>
    </source>
</evidence>
<dbReference type="Proteomes" id="UP000269793">
    <property type="component" value="Chromosome III"/>
</dbReference>
<feature type="domain" description="J" evidence="7">
    <location>
        <begin position="4"/>
        <end position="68"/>
    </location>
</feature>
<dbReference type="SUPFAM" id="SSF46565">
    <property type="entry name" value="Chaperone J-domain"/>
    <property type="match status" value="1"/>
</dbReference>
<dbReference type="InterPro" id="IPR036671">
    <property type="entry name" value="DPH_MB_sf"/>
</dbReference>
<dbReference type="GO" id="GO:0003677">
    <property type="term" value="F:DNA binding"/>
    <property type="evidence" value="ECO:0007669"/>
    <property type="project" value="UniProtKB-KW"/>
</dbReference>
<evidence type="ECO:0000256" key="5">
    <source>
        <dbReference type="ARBA" id="ARBA00022833"/>
    </source>
</evidence>
<keyword evidence="6" id="KW-0408">Iron</keyword>
<comment type="similarity">
    <text evidence="2">Belongs to the DPH4 family.</text>
</comment>
<dbReference type="GO" id="GO:0001671">
    <property type="term" value="F:ATPase activator activity"/>
    <property type="evidence" value="ECO:0007669"/>
    <property type="project" value="TreeGrafter"/>
</dbReference>
<evidence type="ECO:0000256" key="6">
    <source>
        <dbReference type="ARBA" id="ARBA00023004"/>
    </source>
</evidence>
<dbReference type="GO" id="GO:0017183">
    <property type="term" value="P:protein histidyl modification to diphthamide"/>
    <property type="evidence" value="ECO:0007669"/>
    <property type="project" value="UniProtKB-UniPathway"/>
</dbReference>
<dbReference type="Gene3D" id="1.10.287.110">
    <property type="entry name" value="DnaJ domain"/>
    <property type="match status" value="1"/>
</dbReference>
<proteinExistence type="inferred from homology"/>
<dbReference type="STRING" id="425264.A0A3G2S401"/>
<dbReference type="Pfam" id="PF05207">
    <property type="entry name" value="Zn_ribbon_CSL"/>
    <property type="match status" value="1"/>
</dbReference>
<evidence type="ECO:0000256" key="1">
    <source>
        <dbReference type="ARBA" id="ARBA00003474"/>
    </source>
</evidence>
<dbReference type="Gene3D" id="3.10.660.10">
    <property type="entry name" value="DPH Zinc finger"/>
    <property type="match status" value="1"/>
</dbReference>
<dbReference type="UniPathway" id="UPA00559"/>
<organism evidence="9 10">
    <name type="scientific">Malassezia restricta (strain ATCC 96810 / NBRC 103918 / CBS 7877)</name>
    <name type="common">Seborrheic dermatitis infection agent</name>
    <dbReference type="NCBI Taxonomy" id="425264"/>
    <lineage>
        <taxon>Eukaryota</taxon>
        <taxon>Fungi</taxon>
        <taxon>Dikarya</taxon>
        <taxon>Basidiomycota</taxon>
        <taxon>Ustilaginomycotina</taxon>
        <taxon>Malasseziomycetes</taxon>
        <taxon>Malasseziales</taxon>
        <taxon>Malasseziaceae</taxon>
        <taxon>Malassezia</taxon>
    </lineage>
</organism>
<sequence>MDHDAYAVLGVEPTDSASVIRAAYLRLARQYHPDKAGASYEAERMQHIVRAYETLYDPASRAAYDQRRRQGRAEIRVAETVSVDDMDMDEDTMQFVYPCRCGQMYAVAADAIVQGTRYVACAGCSETIHIMLDDEA</sequence>
<dbReference type="GO" id="GO:0008198">
    <property type="term" value="F:ferrous iron binding"/>
    <property type="evidence" value="ECO:0007669"/>
    <property type="project" value="TreeGrafter"/>
</dbReference>
<dbReference type="PROSITE" id="PS51074">
    <property type="entry name" value="DPH_MB"/>
    <property type="match status" value="1"/>
</dbReference>
<dbReference type="Pfam" id="PF00226">
    <property type="entry name" value="DnaJ"/>
    <property type="match status" value="1"/>
</dbReference>
<gene>
    <name evidence="9" type="primary">cbpA</name>
    <name evidence="9" type="ORF">DNF11_1720</name>
</gene>
<dbReference type="InterPro" id="IPR036869">
    <property type="entry name" value="J_dom_sf"/>
</dbReference>
<dbReference type="CDD" id="cd06257">
    <property type="entry name" value="DnaJ"/>
    <property type="match status" value="1"/>
</dbReference>
<comment type="function">
    <text evidence="1">Required for the first step of diphthamide biosynthesis, the transfer of 3-amino-3-carboxypropyl from S-adenosyl-L-methionine to a histidine residue. Diphthamide is a post-translational modification of histidine which occurs in elongation factor 2.</text>
</comment>
<dbReference type="PANTHER" id="PTHR45255">
    <property type="entry name" value="DNAJ HOMOLOG SUBFAMILY C MEMBER 24"/>
    <property type="match status" value="1"/>
</dbReference>
<dbReference type="PROSITE" id="PS50076">
    <property type="entry name" value="DNAJ_2"/>
    <property type="match status" value="1"/>
</dbReference>
<name>A0A3G2S401_MALR7</name>
<keyword evidence="9" id="KW-0238">DNA-binding</keyword>
<dbReference type="SUPFAM" id="SSF144217">
    <property type="entry name" value="CSL zinc finger"/>
    <property type="match status" value="1"/>
</dbReference>
<dbReference type="SMART" id="SM00271">
    <property type="entry name" value="DnaJ"/>
    <property type="match status" value="1"/>
</dbReference>
<evidence type="ECO:0000313" key="9">
    <source>
        <dbReference type="EMBL" id="AYO42670.1"/>
    </source>
</evidence>
<keyword evidence="10" id="KW-1185">Reference proteome</keyword>
<dbReference type="OrthoDB" id="445556at2759"/>
<protein>
    <recommendedName>
        <fullName evidence="3">Diphthamide biosynthesis protein 4</fullName>
    </recommendedName>
</protein>